<reference evidence="1 4" key="2">
    <citation type="submission" date="2019-07" db="EMBL/GenBank/DDBJ databases">
        <title>Whole genome shotgun sequence of Lactobacillus siliginis NBRC 101315.</title>
        <authorList>
            <person name="Hosoyama A."/>
            <person name="Uohara A."/>
            <person name="Ohji S."/>
            <person name="Ichikawa N."/>
        </authorList>
    </citation>
    <scope>NUCLEOTIDE SEQUENCE [LARGE SCALE GENOMIC DNA]</scope>
    <source>
        <strain evidence="1 4">NBRC 101315</strain>
    </source>
</reference>
<evidence type="ECO:0000313" key="4">
    <source>
        <dbReference type="Proteomes" id="UP000321429"/>
    </source>
</evidence>
<proteinExistence type="predicted"/>
<dbReference type="AlphaFoldDB" id="A0A0R2LDI3"/>
<protein>
    <submittedName>
        <fullName evidence="2">Uncharacterized protein</fullName>
    </submittedName>
</protein>
<name>A0A0R2LDI3_9LACO</name>
<dbReference type="PATRIC" id="fig|348151.3.peg.969"/>
<evidence type="ECO:0000313" key="3">
    <source>
        <dbReference type="Proteomes" id="UP000051139"/>
    </source>
</evidence>
<gene>
    <name evidence="2" type="ORF">IV55_GL000944</name>
    <name evidence="1" type="ORF">LSI01_01380</name>
</gene>
<dbReference type="Proteomes" id="UP000051139">
    <property type="component" value="Unassembled WGS sequence"/>
</dbReference>
<dbReference type="Proteomes" id="UP000321429">
    <property type="component" value="Unassembled WGS sequence"/>
</dbReference>
<sequence>MNPNAIDLSDFTLKDQKVIKDDAKEHIVRAEFNEGLIVITSEDKANNALKLHANFAWKKDGDSWVPNLDEANKAFTDVI</sequence>
<keyword evidence="3" id="KW-1185">Reference proteome</keyword>
<evidence type="ECO:0000313" key="2">
    <source>
        <dbReference type="EMBL" id="KRN97066.1"/>
    </source>
</evidence>
<reference evidence="2 3" key="1">
    <citation type="journal article" date="2015" name="Genome Announc.">
        <title>Expanding the biotechnology potential of lactobacilli through comparative genomics of 213 strains and associated genera.</title>
        <authorList>
            <person name="Sun Z."/>
            <person name="Harris H.M."/>
            <person name="McCann A."/>
            <person name="Guo C."/>
            <person name="Argimon S."/>
            <person name="Zhang W."/>
            <person name="Yang X."/>
            <person name="Jeffery I.B."/>
            <person name="Cooney J.C."/>
            <person name="Kagawa T.F."/>
            <person name="Liu W."/>
            <person name="Song Y."/>
            <person name="Salvetti E."/>
            <person name="Wrobel A."/>
            <person name="Rasinkangas P."/>
            <person name="Parkhill J."/>
            <person name="Rea M.C."/>
            <person name="O'Sullivan O."/>
            <person name="Ritari J."/>
            <person name="Douillard F.P."/>
            <person name="Paul Ross R."/>
            <person name="Yang R."/>
            <person name="Briner A.E."/>
            <person name="Felis G.E."/>
            <person name="de Vos W.M."/>
            <person name="Barrangou R."/>
            <person name="Klaenhammer T.R."/>
            <person name="Caufield P.W."/>
            <person name="Cui Y."/>
            <person name="Zhang H."/>
            <person name="O'Toole P.W."/>
        </authorList>
    </citation>
    <scope>NUCLEOTIDE SEQUENCE [LARGE SCALE GENOMIC DNA]</scope>
    <source>
        <strain evidence="2 3">DSM 22696</strain>
    </source>
</reference>
<comment type="caution">
    <text evidence="2">The sequence shown here is derived from an EMBL/GenBank/DDBJ whole genome shotgun (WGS) entry which is preliminary data.</text>
</comment>
<evidence type="ECO:0000313" key="1">
    <source>
        <dbReference type="EMBL" id="GEK27827.1"/>
    </source>
</evidence>
<dbReference type="STRING" id="348151.IV55_GL000944"/>
<dbReference type="RefSeq" id="WP_057809060.1">
    <property type="nucleotide sequence ID" value="NZ_BJUD01000001.1"/>
</dbReference>
<dbReference type="EMBL" id="JQCB01000002">
    <property type="protein sequence ID" value="KRN97066.1"/>
    <property type="molecule type" value="Genomic_DNA"/>
</dbReference>
<organism evidence="2 3">
    <name type="scientific">Furfurilactobacillus siliginis</name>
    <dbReference type="NCBI Taxonomy" id="348151"/>
    <lineage>
        <taxon>Bacteria</taxon>
        <taxon>Bacillati</taxon>
        <taxon>Bacillota</taxon>
        <taxon>Bacilli</taxon>
        <taxon>Lactobacillales</taxon>
        <taxon>Lactobacillaceae</taxon>
        <taxon>Furfurilactobacillus</taxon>
    </lineage>
</organism>
<dbReference type="EMBL" id="BJUD01000001">
    <property type="protein sequence ID" value="GEK27827.1"/>
    <property type="molecule type" value="Genomic_DNA"/>
</dbReference>
<accession>A0A0R2LDI3</accession>